<reference evidence="2" key="2">
    <citation type="submission" date="2015-06" db="UniProtKB">
        <authorList>
            <consortium name="EnsemblMetazoa"/>
        </authorList>
    </citation>
    <scope>IDENTIFICATION</scope>
</reference>
<feature type="signal peptide" evidence="1">
    <location>
        <begin position="1"/>
        <end position="21"/>
    </location>
</feature>
<dbReference type="EMBL" id="CAEY01000116">
    <property type="status" value="NOT_ANNOTATED_CDS"/>
    <property type="molecule type" value="Genomic_DNA"/>
</dbReference>
<feature type="chain" id="PRO_5004581417" evidence="1">
    <location>
        <begin position="22"/>
        <end position="207"/>
    </location>
</feature>
<name>T1KJ19_TETUR</name>
<reference evidence="3" key="1">
    <citation type="submission" date="2011-08" db="EMBL/GenBank/DDBJ databases">
        <authorList>
            <person name="Rombauts S."/>
        </authorList>
    </citation>
    <scope>NUCLEOTIDE SEQUENCE</scope>
    <source>
        <strain evidence="3">London</strain>
    </source>
</reference>
<sequence length="207" mass="23049">MICQLIALAFYFGVNLLFTNGQSTVDLASVINHGRSNEMINYTDSINSTIYSGNAIVNGSSDGSYSFVGNETWESTESQLLITNSTRGNQQVSPSHYQDHEALIKAFLDLLLAYRTNGLPNLQDEMVIEGTANAFRNFLKQATKYVESNPDLTTFAFPAKNTTILGETRRLFSDWVKIRVQSATDWWTTITKYSTSTSKPTVESKKG</sequence>
<dbReference type="AlphaFoldDB" id="T1KJ19"/>
<organism evidence="2 3">
    <name type="scientific">Tetranychus urticae</name>
    <name type="common">Two-spotted spider mite</name>
    <dbReference type="NCBI Taxonomy" id="32264"/>
    <lineage>
        <taxon>Eukaryota</taxon>
        <taxon>Metazoa</taxon>
        <taxon>Ecdysozoa</taxon>
        <taxon>Arthropoda</taxon>
        <taxon>Chelicerata</taxon>
        <taxon>Arachnida</taxon>
        <taxon>Acari</taxon>
        <taxon>Acariformes</taxon>
        <taxon>Trombidiformes</taxon>
        <taxon>Prostigmata</taxon>
        <taxon>Eleutherengona</taxon>
        <taxon>Raphignathae</taxon>
        <taxon>Tetranychoidea</taxon>
        <taxon>Tetranychidae</taxon>
        <taxon>Tetranychus</taxon>
    </lineage>
</organism>
<evidence type="ECO:0000256" key="1">
    <source>
        <dbReference type="SAM" id="SignalP"/>
    </source>
</evidence>
<accession>T1KJ19</accession>
<keyword evidence="3" id="KW-1185">Reference proteome</keyword>
<evidence type="ECO:0000313" key="2">
    <source>
        <dbReference type="EnsemblMetazoa" id="tetur12g03440.1"/>
    </source>
</evidence>
<evidence type="ECO:0000313" key="3">
    <source>
        <dbReference type="Proteomes" id="UP000015104"/>
    </source>
</evidence>
<dbReference type="EnsemblMetazoa" id="tetur12g03440.1">
    <property type="protein sequence ID" value="tetur12g03440.1"/>
    <property type="gene ID" value="tetur12g03440"/>
</dbReference>
<keyword evidence="1" id="KW-0732">Signal</keyword>
<dbReference type="HOGENOM" id="CLU_1327879_0_0_1"/>
<proteinExistence type="predicted"/>
<protein>
    <submittedName>
        <fullName evidence="2">Uncharacterized protein</fullName>
    </submittedName>
</protein>
<dbReference type="Proteomes" id="UP000015104">
    <property type="component" value="Unassembled WGS sequence"/>
</dbReference>